<dbReference type="EMBL" id="CAKXAJ010023139">
    <property type="protein sequence ID" value="CAH2227446.1"/>
    <property type="molecule type" value="Genomic_DNA"/>
</dbReference>
<name>A0A8S4R450_9NEOP</name>
<dbReference type="AlphaFoldDB" id="A0A8S4R450"/>
<gene>
    <name evidence="1" type="primary">jg24656</name>
    <name evidence="1" type="ORF">PAEG_LOCUS7943</name>
</gene>
<comment type="caution">
    <text evidence="1">The sequence shown here is derived from an EMBL/GenBank/DDBJ whole genome shotgun (WGS) entry which is preliminary data.</text>
</comment>
<protein>
    <submittedName>
        <fullName evidence="1">Jg24656 protein</fullName>
    </submittedName>
</protein>
<sequence>DADGEAEARCSCCPRSKSARLWIWLKLELDGEIRRRTTQAISDKVIRVWHKQAGKAGTVFKQMR</sequence>
<evidence type="ECO:0000313" key="1">
    <source>
        <dbReference type="EMBL" id="CAH2227446.1"/>
    </source>
</evidence>
<accession>A0A8S4R450</accession>
<proteinExistence type="predicted"/>
<evidence type="ECO:0000313" key="2">
    <source>
        <dbReference type="Proteomes" id="UP000838756"/>
    </source>
</evidence>
<feature type="non-terminal residue" evidence="1">
    <location>
        <position position="64"/>
    </location>
</feature>
<dbReference type="Proteomes" id="UP000838756">
    <property type="component" value="Unassembled WGS sequence"/>
</dbReference>
<reference evidence="1" key="1">
    <citation type="submission" date="2022-03" db="EMBL/GenBank/DDBJ databases">
        <authorList>
            <person name="Lindestad O."/>
        </authorList>
    </citation>
    <scope>NUCLEOTIDE SEQUENCE</scope>
</reference>
<organism evidence="1 2">
    <name type="scientific">Pararge aegeria aegeria</name>
    <dbReference type="NCBI Taxonomy" id="348720"/>
    <lineage>
        <taxon>Eukaryota</taxon>
        <taxon>Metazoa</taxon>
        <taxon>Ecdysozoa</taxon>
        <taxon>Arthropoda</taxon>
        <taxon>Hexapoda</taxon>
        <taxon>Insecta</taxon>
        <taxon>Pterygota</taxon>
        <taxon>Neoptera</taxon>
        <taxon>Endopterygota</taxon>
        <taxon>Lepidoptera</taxon>
        <taxon>Glossata</taxon>
        <taxon>Ditrysia</taxon>
        <taxon>Papilionoidea</taxon>
        <taxon>Nymphalidae</taxon>
        <taxon>Satyrinae</taxon>
        <taxon>Satyrini</taxon>
        <taxon>Parargina</taxon>
        <taxon>Pararge</taxon>
    </lineage>
</organism>
<keyword evidence="2" id="KW-1185">Reference proteome</keyword>